<keyword evidence="7" id="KW-1003">Cell membrane</keyword>
<dbReference type="Pfam" id="PF01554">
    <property type="entry name" value="MatE"/>
    <property type="match status" value="2"/>
</dbReference>
<feature type="transmembrane region" description="Helical" evidence="13">
    <location>
        <begin position="269"/>
        <end position="293"/>
    </location>
</feature>
<evidence type="ECO:0000256" key="3">
    <source>
        <dbReference type="ARBA" id="ARBA00010199"/>
    </source>
</evidence>
<feature type="transmembrane region" description="Helical" evidence="13">
    <location>
        <begin position="238"/>
        <end position="263"/>
    </location>
</feature>
<comment type="caution">
    <text evidence="14">The sequence shown here is derived from an EMBL/GenBank/DDBJ whole genome shotgun (WGS) entry which is preliminary data.</text>
</comment>
<evidence type="ECO:0000256" key="13">
    <source>
        <dbReference type="SAM" id="Phobius"/>
    </source>
</evidence>
<evidence type="ECO:0000313" key="15">
    <source>
        <dbReference type="Proteomes" id="UP000245488"/>
    </source>
</evidence>
<accession>A0A317G3J6</accession>
<evidence type="ECO:0000256" key="6">
    <source>
        <dbReference type="ARBA" id="ARBA00022449"/>
    </source>
</evidence>
<feature type="transmembrane region" description="Helical" evidence="13">
    <location>
        <begin position="135"/>
        <end position="153"/>
    </location>
</feature>
<protein>
    <recommendedName>
        <fullName evidence="4">Probable multidrug resistance protein NorM</fullName>
    </recommendedName>
    <alternativeName>
        <fullName evidence="12">Multidrug-efflux transporter</fullName>
    </alternativeName>
</protein>
<dbReference type="AlphaFoldDB" id="A0A317G3J6"/>
<keyword evidence="8 13" id="KW-0812">Transmembrane</keyword>
<feature type="transmembrane region" description="Helical" evidence="13">
    <location>
        <begin position="58"/>
        <end position="78"/>
    </location>
</feature>
<dbReference type="PANTHER" id="PTHR43298">
    <property type="entry name" value="MULTIDRUG RESISTANCE PROTEIN NORM-RELATED"/>
    <property type="match status" value="1"/>
</dbReference>
<gene>
    <name evidence="14" type="ORF">CPT75_07670</name>
</gene>
<proteinExistence type="inferred from homology"/>
<evidence type="ECO:0000313" key="14">
    <source>
        <dbReference type="EMBL" id="PWT26990.1"/>
    </source>
</evidence>
<keyword evidence="5" id="KW-0813">Transport</keyword>
<feature type="transmembrane region" description="Helical" evidence="13">
    <location>
        <begin position="314"/>
        <end position="337"/>
    </location>
</feature>
<evidence type="ECO:0000256" key="5">
    <source>
        <dbReference type="ARBA" id="ARBA00022448"/>
    </source>
</evidence>
<comment type="function">
    <text evidence="1">Multidrug efflux pump.</text>
</comment>
<evidence type="ECO:0000256" key="11">
    <source>
        <dbReference type="ARBA" id="ARBA00023136"/>
    </source>
</evidence>
<evidence type="ECO:0000256" key="1">
    <source>
        <dbReference type="ARBA" id="ARBA00003408"/>
    </source>
</evidence>
<dbReference type="GO" id="GO:0042910">
    <property type="term" value="F:xenobiotic transmembrane transporter activity"/>
    <property type="evidence" value="ECO:0007669"/>
    <property type="project" value="InterPro"/>
</dbReference>
<keyword evidence="11 13" id="KW-0472">Membrane</keyword>
<dbReference type="CDD" id="cd13138">
    <property type="entry name" value="MATE_yoeA_like"/>
    <property type="match status" value="1"/>
</dbReference>
<feature type="transmembrane region" description="Helical" evidence="13">
    <location>
        <begin position="386"/>
        <end position="407"/>
    </location>
</feature>
<name>A0A317G3J6_BUTFI</name>
<comment type="subcellular location">
    <subcellularLocation>
        <location evidence="2">Cell membrane</location>
        <topology evidence="2">Multi-pass membrane protein</topology>
    </subcellularLocation>
</comment>
<keyword evidence="10" id="KW-0406">Ion transport</keyword>
<feature type="transmembrane region" description="Helical" evidence="13">
    <location>
        <begin position="194"/>
        <end position="214"/>
    </location>
</feature>
<dbReference type="EMBL" id="NXNG01000001">
    <property type="protein sequence ID" value="PWT26990.1"/>
    <property type="molecule type" value="Genomic_DNA"/>
</dbReference>
<dbReference type="InterPro" id="IPR048279">
    <property type="entry name" value="MdtK-like"/>
</dbReference>
<dbReference type="GO" id="GO:0005886">
    <property type="term" value="C:plasma membrane"/>
    <property type="evidence" value="ECO:0007669"/>
    <property type="project" value="UniProtKB-SubCell"/>
</dbReference>
<dbReference type="GO" id="GO:0006811">
    <property type="term" value="P:monoatomic ion transport"/>
    <property type="evidence" value="ECO:0007669"/>
    <property type="project" value="UniProtKB-KW"/>
</dbReference>
<feature type="transmembrane region" description="Helical" evidence="13">
    <location>
        <begin position="357"/>
        <end position="379"/>
    </location>
</feature>
<evidence type="ECO:0000256" key="12">
    <source>
        <dbReference type="ARBA" id="ARBA00031636"/>
    </source>
</evidence>
<dbReference type="InterPro" id="IPR050222">
    <property type="entry name" value="MATE_MdtK"/>
</dbReference>
<dbReference type="NCBIfam" id="TIGR00797">
    <property type="entry name" value="matE"/>
    <property type="match status" value="1"/>
</dbReference>
<dbReference type="Proteomes" id="UP000245488">
    <property type="component" value="Chromosome"/>
</dbReference>
<evidence type="ECO:0000256" key="8">
    <source>
        <dbReference type="ARBA" id="ARBA00022692"/>
    </source>
</evidence>
<dbReference type="PIRSF" id="PIRSF006603">
    <property type="entry name" value="DinF"/>
    <property type="match status" value="1"/>
</dbReference>
<keyword evidence="9 13" id="KW-1133">Transmembrane helix</keyword>
<feature type="transmembrane region" description="Helical" evidence="13">
    <location>
        <begin position="98"/>
        <end position="123"/>
    </location>
</feature>
<dbReference type="GO" id="GO:0015297">
    <property type="term" value="F:antiporter activity"/>
    <property type="evidence" value="ECO:0007669"/>
    <property type="project" value="UniProtKB-KW"/>
</dbReference>
<comment type="similarity">
    <text evidence="3">Belongs to the multi antimicrobial extrusion (MATE) (TC 2.A.66.1) family.</text>
</comment>
<evidence type="ECO:0000256" key="2">
    <source>
        <dbReference type="ARBA" id="ARBA00004651"/>
    </source>
</evidence>
<organism evidence="14 15">
    <name type="scientific">Butyrivibrio fibrisolvens</name>
    <dbReference type="NCBI Taxonomy" id="831"/>
    <lineage>
        <taxon>Bacteria</taxon>
        <taxon>Bacillati</taxon>
        <taxon>Bacillota</taxon>
        <taxon>Clostridia</taxon>
        <taxon>Lachnospirales</taxon>
        <taxon>Lachnospiraceae</taxon>
        <taxon>Butyrivibrio</taxon>
    </lineage>
</organism>
<feature type="transmembrane region" description="Helical" evidence="13">
    <location>
        <begin position="413"/>
        <end position="439"/>
    </location>
</feature>
<keyword evidence="15" id="KW-1185">Reference proteome</keyword>
<keyword evidence="6" id="KW-0050">Antiport</keyword>
<evidence type="ECO:0000256" key="9">
    <source>
        <dbReference type="ARBA" id="ARBA00022989"/>
    </source>
</evidence>
<evidence type="ECO:0000256" key="7">
    <source>
        <dbReference type="ARBA" id="ARBA00022475"/>
    </source>
</evidence>
<dbReference type="InterPro" id="IPR002528">
    <property type="entry name" value="MATE_fam"/>
</dbReference>
<reference evidence="14 15" key="1">
    <citation type="submission" date="2017-09" db="EMBL/GenBank/DDBJ databases">
        <title>High-quality draft genome sequence of Butyrivibrio fibrisolvens INBov1, isolated from cow rumen.</title>
        <authorList>
            <person name="Rodriguez Hernaez J."/>
            <person name="Rivarola M."/>
            <person name="Paniego N."/>
            <person name="Cravero S."/>
            <person name="Ceron Cucchi M."/>
            <person name="Martinez M.C."/>
        </authorList>
    </citation>
    <scope>NUCLEOTIDE SEQUENCE [LARGE SCALE GENOMIC DNA]</scope>
    <source>
        <strain evidence="14 15">INBov1</strain>
    </source>
</reference>
<sequence length="446" mass="47894">MKAQKNFTEGKILGPLLRFALPVLFALFLQSLYGAVDLMIVGKFAEPADVSGVSTGSQIMMTLTNLVSSLSMGMTVFLGQKIGENKAAEGGKIVANGIILFFIIGIVLTIFISACSGLLASIMNAPEEAYDMTVSYVRICGTGAIIIIAYNLIGSIFRGLGDSITPLVTVLIACIFNIIGDLALVAGFKMGTTGAALATVAAQFISVIISLVLISKRTLPFKLDKSCFKFNREIIKKIIFIGAPVALQDLLVGISFLVILAIVNSLGVIASAGVGVAEKVCGFIMLIPSAFAQSMSAFVSQNRGACKYDRAFKGLKYAIGVSLIFAVLMFFSAFFHGDMLSGIFANDADVIAASWDYLRAYAIDCLFTCFLFCFIGFFNGMEYTRFVMIQGIVGAFLVRIPVSYFMSKQDPVSLFHIGLATPCSTIIQITMCFICLMVLKKGLNKK</sequence>
<evidence type="ECO:0000256" key="4">
    <source>
        <dbReference type="ARBA" id="ARBA00020268"/>
    </source>
</evidence>
<evidence type="ECO:0000256" key="10">
    <source>
        <dbReference type="ARBA" id="ARBA00023065"/>
    </source>
</evidence>
<feature type="transmembrane region" description="Helical" evidence="13">
    <location>
        <begin position="165"/>
        <end position="188"/>
    </location>
</feature>
<dbReference type="PANTHER" id="PTHR43298:SF2">
    <property type="entry name" value="FMN_FAD EXPORTER YEEO-RELATED"/>
    <property type="match status" value="1"/>
</dbReference>
<dbReference type="RefSeq" id="WP_110072635.1">
    <property type="nucleotide sequence ID" value="NZ_CM009896.1"/>
</dbReference>